<proteinExistence type="predicted"/>
<accession>A0A9X3IXX0</accession>
<comment type="caution">
    <text evidence="3">The sequence shown here is derived from an EMBL/GenBank/DDBJ whole genome shotgun (WGS) entry which is preliminary data.</text>
</comment>
<keyword evidence="4" id="KW-1185">Reference proteome</keyword>
<dbReference type="RefSeq" id="WP_267771563.1">
    <property type="nucleotide sequence ID" value="NZ_CP185339.1"/>
</dbReference>
<organism evidence="3 4">
    <name type="scientific">Nannocystis pusilla</name>
    <dbReference type="NCBI Taxonomy" id="889268"/>
    <lineage>
        <taxon>Bacteria</taxon>
        <taxon>Pseudomonadati</taxon>
        <taxon>Myxococcota</taxon>
        <taxon>Polyangia</taxon>
        <taxon>Nannocystales</taxon>
        <taxon>Nannocystaceae</taxon>
        <taxon>Nannocystis</taxon>
    </lineage>
</organism>
<evidence type="ECO:0000313" key="3">
    <source>
        <dbReference type="EMBL" id="MCY1008907.1"/>
    </source>
</evidence>
<keyword evidence="2" id="KW-0732">Signal</keyword>
<sequence>MFQLRLSRLLAVFLAVPVLQSACVCGPGPNVGGYDDPSGKDPPRSLQGVKFIESEKGEPEVIGCADGQREGFADLTRHKRIAGCLATWEGTKSLRDKPTGKACGDDKGVCTSPADACSKGWHVCGYQGKHEDLKRHTTANACNKEAGPGKFVAAMSHGQTEDLCPPPPTAETVFPCMDSGICSEPVCCGDGCAFGKCRDAIWRGQTKISLGKAEGCGSVTSERNGGILCCYDGDGDPAAAAGGDTKTDAPPATTDPTAPTGTPPTGAAPTGTPSSAVPPTGAAPTGAANPATGPVDSTRTPSTAAPVDAAGVPTGGPDPTRGPAPKKAGSK</sequence>
<reference evidence="3" key="1">
    <citation type="submission" date="2022-11" db="EMBL/GenBank/DDBJ databases">
        <title>Minimal conservation of predation-associated metabolite biosynthetic gene clusters underscores biosynthetic potential of Myxococcota including descriptions for ten novel species: Archangium lansinium sp. nov., Myxococcus landrumus sp. nov., Nannocystis bai.</title>
        <authorList>
            <person name="Ahearne A."/>
            <person name="Stevens C."/>
            <person name="Phillips K."/>
        </authorList>
    </citation>
    <scope>NUCLEOTIDE SEQUENCE</scope>
    <source>
        <strain evidence="3">Na p29</strain>
    </source>
</reference>
<evidence type="ECO:0000256" key="2">
    <source>
        <dbReference type="SAM" id="SignalP"/>
    </source>
</evidence>
<feature type="chain" id="PRO_5040913103" evidence="2">
    <location>
        <begin position="22"/>
        <end position="331"/>
    </location>
</feature>
<feature type="region of interest" description="Disordered" evidence="1">
    <location>
        <begin position="240"/>
        <end position="331"/>
    </location>
</feature>
<dbReference type="Proteomes" id="UP001150924">
    <property type="component" value="Unassembled WGS sequence"/>
</dbReference>
<evidence type="ECO:0000313" key="4">
    <source>
        <dbReference type="Proteomes" id="UP001150924"/>
    </source>
</evidence>
<evidence type="ECO:0000256" key="1">
    <source>
        <dbReference type="SAM" id="MobiDB-lite"/>
    </source>
</evidence>
<dbReference type="AlphaFoldDB" id="A0A9X3IXX0"/>
<name>A0A9X3IXX0_9BACT</name>
<dbReference type="EMBL" id="JAPNKE010000002">
    <property type="protein sequence ID" value="MCY1008907.1"/>
    <property type="molecule type" value="Genomic_DNA"/>
</dbReference>
<gene>
    <name evidence="3" type="ORF">OV079_25790</name>
</gene>
<feature type="compositionally biased region" description="Low complexity" evidence="1">
    <location>
        <begin position="240"/>
        <end position="295"/>
    </location>
</feature>
<feature type="signal peptide" evidence="2">
    <location>
        <begin position="1"/>
        <end position="21"/>
    </location>
</feature>
<protein>
    <submittedName>
        <fullName evidence="3">Uncharacterized protein</fullName>
    </submittedName>
</protein>